<dbReference type="PANTHER" id="PTHR30419">
    <property type="entry name" value="HTH-TYPE TRANSCRIPTIONAL REGULATOR YBHD"/>
    <property type="match status" value="1"/>
</dbReference>
<organism evidence="6 7">
    <name type="scientific">Pigmentiphaga litoralis</name>
    <dbReference type="NCBI Taxonomy" id="516702"/>
    <lineage>
        <taxon>Bacteria</taxon>
        <taxon>Pseudomonadati</taxon>
        <taxon>Pseudomonadota</taxon>
        <taxon>Betaproteobacteria</taxon>
        <taxon>Burkholderiales</taxon>
        <taxon>Alcaligenaceae</taxon>
        <taxon>Pigmentiphaga</taxon>
    </lineage>
</organism>
<name>A0A7Y9LM39_9BURK</name>
<dbReference type="GO" id="GO:0003677">
    <property type="term" value="F:DNA binding"/>
    <property type="evidence" value="ECO:0007669"/>
    <property type="project" value="UniProtKB-KW"/>
</dbReference>
<dbReference type="PRINTS" id="PR00039">
    <property type="entry name" value="HTHLYSR"/>
</dbReference>
<evidence type="ECO:0000313" key="6">
    <source>
        <dbReference type="EMBL" id="NYE81241.1"/>
    </source>
</evidence>
<keyword evidence="4" id="KW-0804">Transcription</keyword>
<accession>A0A7Y9LM39</accession>
<dbReference type="GO" id="GO:0005829">
    <property type="term" value="C:cytosol"/>
    <property type="evidence" value="ECO:0007669"/>
    <property type="project" value="TreeGrafter"/>
</dbReference>
<feature type="domain" description="HTH lysR-type" evidence="5">
    <location>
        <begin position="12"/>
        <end position="69"/>
    </location>
</feature>
<dbReference type="PANTHER" id="PTHR30419:SF8">
    <property type="entry name" value="NITROGEN ASSIMILATION TRANSCRIPTIONAL ACTIVATOR-RELATED"/>
    <property type="match status" value="1"/>
</dbReference>
<evidence type="ECO:0000313" key="7">
    <source>
        <dbReference type="Proteomes" id="UP000542125"/>
    </source>
</evidence>
<dbReference type="InterPro" id="IPR036388">
    <property type="entry name" value="WH-like_DNA-bd_sf"/>
</dbReference>
<dbReference type="Gene3D" id="3.40.190.10">
    <property type="entry name" value="Periplasmic binding protein-like II"/>
    <property type="match status" value="2"/>
</dbReference>
<dbReference type="InterPro" id="IPR005119">
    <property type="entry name" value="LysR_subst-bd"/>
</dbReference>
<reference evidence="6 7" key="1">
    <citation type="submission" date="2020-07" db="EMBL/GenBank/DDBJ databases">
        <title>Genomic Encyclopedia of Type Strains, Phase IV (KMG-V): Genome sequencing to study the core and pangenomes of soil and plant-associated prokaryotes.</title>
        <authorList>
            <person name="Whitman W."/>
        </authorList>
    </citation>
    <scope>NUCLEOTIDE SEQUENCE [LARGE SCALE GENOMIC DNA]</scope>
    <source>
        <strain evidence="6 7">SAS40</strain>
    </source>
</reference>
<dbReference type="InterPro" id="IPR036390">
    <property type="entry name" value="WH_DNA-bd_sf"/>
</dbReference>
<evidence type="ECO:0000256" key="3">
    <source>
        <dbReference type="ARBA" id="ARBA00023125"/>
    </source>
</evidence>
<evidence type="ECO:0000256" key="1">
    <source>
        <dbReference type="ARBA" id="ARBA00009437"/>
    </source>
</evidence>
<dbReference type="GO" id="GO:0003700">
    <property type="term" value="F:DNA-binding transcription factor activity"/>
    <property type="evidence" value="ECO:0007669"/>
    <property type="project" value="InterPro"/>
</dbReference>
<keyword evidence="7" id="KW-1185">Reference proteome</keyword>
<dbReference type="RefSeq" id="WP_179583110.1">
    <property type="nucleotide sequence ID" value="NZ_JACBYR010000001.1"/>
</dbReference>
<sequence length="322" mass="34630">MTSLSAMSLSHLKFRHLMLIVLLVDQGTLHKAAQVLNVSQPAVTGMLNDLERLLGLVLFERGRQGVAPTAATRAIVDRCRLMLHEFDHLVGTINRASSGEPTLLRVGIVPQAFVAFFPQTVERFRARGGCALQAREGTGRQLLDALLRGELDCVVGRLPGGGSSEDPGIAPLRFVKLYEEDICVVAGTGHPLAHNKSPTFEALAACDWVLQRPDSSVRAALAEAFLRQGHRLPAPVVESATYIQSLSLVANSQLLTVTPRRAAERQAALGLVRIVDIRLNVSPMQVGLITRQSATQLPAVALFQTCFVESVGAVDAVDGGLR</sequence>
<proteinExistence type="inferred from homology"/>
<keyword evidence="3 6" id="KW-0238">DNA-binding</keyword>
<dbReference type="InterPro" id="IPR000847">
    <property type="entry name" value="LysR_HTH_N"/>
</dbReference>
<keyword evidence="2" id="KW-0805">Transcription regulation</keyword>
<dbReference type="EMBL" id="JACBYR010000001">
    <property type="protein sequence ID" value="NYE81241.1"/>
    <property type="molecule type" value="Genomic_DNA"/>
</dbReference>
<comment type="similarity">
    <text evidence="1">Belongs to the LysR transcriptional regulatory family.</text>
</comment>
<dbReference type="SUPFAM" id="SSF46785">
    <property type="entry name" value="Winged helix' DNA-binding domain"/>
    <property type="match status" value="1"/>
</dbReference>
<dbReference type="Proteomes" id="UP000542125">
    <property type="component" value="Unassembled WGS sequence"/>
</dbReference>
<dbReference type="InterPro" id="IPR050950">
    <property type="entry name" value="HTH-type_LysR_regulators"/>
</dbReference>
<dbReference type="AlphaFoldDB" id="A0A7Y9LM39"/>
<gene>
    <name evidence="6" type="ORF">FHW18_000512</name>
</gene>
<dbReference type="Pfam" id="PF00126">
    <property type="entry name" value="HTH_1"/>
    <property type="match status" value="1"/>
</dbReference>
<dbReference type="PROSITE" id="PS50931">
    <property type="entry name" value="HTH_LYSR"/>
    <property type="match status" value="1"/>
</dbReference>
<protein>
    <submittedName>
        <fullName evidence="6">DNA-binding transcriptional LysR family regulator</fullName>
    </submittedName>
</protein>
<dbReference type="SUPFAM" id="SSF53850">
    <property type="entry name" value="Periplasmic binding protein-like II"/>
    <property type="match status" value="1"/>
</dbReference>
<evidence type="ECO:0000256" key="2">
    <source>
        <dbReference type="ARBA" id="ARBA00023015"/>
    </source>
</evidence>
<comment type="caution">
    <text evidence="6">The sequence shown here is derived from an EMBL/GenBank/DDBJ whole genome shotgun (WGS) entry which is preliminary data.</text>
</comment>
<dbReference type="Pfam" id="PF03466">
    <property type="entry name" value="LysR_substrate"/>
    <property type="match status" value="1"/>
</dbReference>
<evidence type="ECO:0000256" key="4">
    <source>
        <dbReference type="ARBA" id="ARBA00023163"/>
    </source>
</evidence>
<dbReference type="Gene3D" id="1.10.10.10">
    <property type="entry name" value="Winged helix-like DNA-binding domain superfamily/Winged helix DNA-binding domain"/>
    <property type="match status" value="1"/>
</dbReference>
<evidence type="ECO:0000259" key="5">
    <source>
        <dbReference type="PROSITE" id="PS50931"/>
    </source>
</evidence>